<dbReference type="Pfam" id="PF01569">
    <property type="entry name" value="PAP2"/>
    <property type="match status" value="1"/>
</dbReference>
<evidence type="ECO:0000256" key="1">
    <source>
        <dbReference type="ARBA" id="ARBA00004651"/>
    </source>
</evidence>
<dbReference type="AlphaFoldDB" id="A0A433Y931"/>
<gene>
    <name evidence="9" type="ORF">EJP82_12885</name>
</gene>
<proteinExistence type="predicted"/>
<evidence type="ECO:0000313" key="9">
    <source>
        <dbReference type="EMBL" id="RUT46356.1"/>
    </source>
</evidence>
<evidence type="ECO:0000256" key="2">
    <source>
        <dbReference type="ARBA" id="ARBA00022475"/>
    </source>
</evidence>
<comment type="subcellular location">
    <subcellularLocation>
        <location evidence="1">Cell membrane</location>
        <topology evidence="1">Multi-pass membrane protein</topology>
    </subcellularLocation>
</comment>
<evidence type="ECO:0000259" key="8">
    <source>
        <dbReference type="SMART" id="SM00014"/>
    </source>
</evidence>
<evidence type="ECO:0000256" key="6">
    <source>
        <dbReference type="ARBA" id="ARBA00023136"/>
    </source>
</evidence>
<dbReference type="RefSeq" id="WP_127192460.1">
    <property type="nucleotide sequence ID" value="NZ_JAUSSS010000001.1"/>
</dbReference>
<keyword evidence="4" id="KW-0378">Hydrolase</keyword>
<dbReference type="EMBL" id="RZNY01000009">
    <property type="protein sequence ID" value="RUT46356.1"/>
    <property type="molecule type" value="Genomic_DNA"/>
</dbReference>
<name>A0A433Y931_9BACL</name>
<keyword evidence="3 7" id="KW-0812">Transmembrane</keyword>
<dbReference type="InterPro" id="IPR036938">
    <property type="entry name" value="PAP2/HPO_sf"/>
</dbReference>
<feature type="domain" description="Phosphatidic acid phosphatase type 2/haloperoxidase" evidence="8">
    <location>
        <begin position="61"/>
        <end position="171"/>
    </location>
</feature>
<reference evidence="9 10" key="1">
    <citation type="submission" date="2018-12" db="EMBL/GenBank/DDBJ databases">
        <authorList>
            <person name="Sun L."/>
            <person name="Chen Z."/>
        </authorList>
    </citation>
    <scope>NUCLEOTIDE SEQUENCE [LARGE SCALE GENOMIC DNA]</scope>
    <source>
        <strain evidence="9 10">DSM 15890</strain>
    </source>
</reference>
<comment type="caution">
    <text evidence="9">The sequence shown here is derived from an EMBL/GenBank/DDBJ whole genome shotgun (WGS) entry which is preliminary data.</text>
</comment>
<protein>
    <submittedName>
        <fullName evidence="9">Phosphatase PAP2 family protein</fullName>
    </submittedName>
</protein>
<dbReference type="GO" id="GO:0016787">
    <property type="term" value="F:hydrolase activity"/>
    <property type="evidence" value="ECO:0007669"/>
    <property type="project" value="UniProtKB-KW"/>
</dbReference>
<feature type="transmembrane region" description="Helical" evidence="7">
    <location>
        <begin position="130"/>
        <end position="150"/>
    </location>
</feature>
<feature type="transmembrane region" description="Helical" evidence="7">
    <location>
        <begin position="156"/>
        <end position="174"/>
    </location>
</feature>
<dbReference type="SMART" id="SM00014">
    <property type="entry name" value="acidPPc"/>
    <property type="match status" value="1"/>
</dbReference>
<evidence type="ECO:0000313" key="10">
    <source>
        <dbReference type="Proteomes" id="UP000279446"/>
    </source>
</evidence>
<keyword evidence="10" id="KW-1185">Reference proteome</keyword>
<keyword evidence="5 7" id="KW-1133">Transmembrane helix</keyword>
<dbReference type="InterPro" id="IPR000326">
    <property type="entry name" value="PAP2/HPO"/>
</dbReference>
<dbReference type="GO" id="GO:0005886">
    <property type="term" value="C:plasma membrane"/>
    <property type="evidence" value="ECO:0007669"/>
    <property type="project" value="UniProtKB-SubCell"/>
</dbReference>
<dbReference type="Gene3D" id="1.20.144.10">
    <property type="entry name" value="Phosphatidic acid phosphatase type 2/haloperoxidase"/>
    <property type="match status" value="1"/>
</dbReference>
<dbReference type="PANTHER" id="PTHR14969:SF62">
    <property type="entry name" value="DECAPRENYLPHOSPHORYL-5-PHOSPHORIBOSE PHOSPHATASE RV3807C-RELATED"/>
    <property type="match status" value="1"/>
</dbReference>
<dbReference type="OrthoDB" id="9789113at2"/>
<dbReference type="SUPFAM" id="SSF48317">
    <property type="entry name" value="Acid phosphatase/Vanadium-dependent haloperoxidase"/>
    <property type="match status" value="1"/>
</dbReference>
<evidence type="ECO:0000256" key="3">
    <source>
        <dbReference type="ARBA" id="ARBA00022692"/>
    </source>
</evidence>
<keyword evidence="2" id="KW-1003">Cell membrane</keyword>
<evidence type="ECO:0000256" key="4">
    <source>
        <dbReference type="ARBA" id="ARBA00022801"/>
    </source>
</evidence>
<dbReference type="PANTHER" id="PTHR14969">
    <property type="entry name" value="SPHINGOSINE-1-PHOSPHATE PHOSPHOHYDROLASE"/>
    <property type="match status" value="1"/>
</dbReference>
<evidence type="ECO:0000256" key="5">
    <source>
        <dbReference type="ARBA" id="ARBA00022989"/>
    </source>
</evidence>
<sequence>MNHLIEKLKQLDQQLFMRINGRFHRSFLNFWFYHLTHLGGARFTILSILFIWWLCPEPWSTIGLQAGVALAVSHIPVALSKKIYPRIRPYLILPGTNTFRNPLTDHSFPSGHTTAIFSATVPFMVAQPGLVLILGPIALLVAISRIYLGLHYPSDVLAGVVIGTSVALGTVALWT</sequence>
<organism evidence="9 10">
    <name type="scientific">Paenibacillus anaericanus</name>
    <dbReference type="NCBI Taxonomy" id="170367"/>
    <lineage>
        <taxon>Bacteria</taxon>
        <taxon>Bacillati</taxon>
        <taxon>Bacillota</taxon>
        <taxon>Bacilli</taxon>
        <taxon>Bacillales</taxon>
        <taxon>Paenibacillaceae</taxon>
        <taxon>Paenibacillus</taxon>
    </lineage>
</organism>
<evidence type="ECO:0000256" key="7">
    <source>
        <dbReference type="SAM" id="Phobius"/>
    </source>
</evidence>
<feature type="transmembrane region" description="Helical" evidence="7">
    <location>
        <begin position="27"/>
        <end position="53"/>
    </location>
</feature>
<accession>A0A433Y931</accession>
<keyword evidence="6 7" id="KW-0472">Membrane</keyword>
<dbReference type="Proteomes" id="UP000279446">
    <property type="component" value="Unassembled WGS sequence"/>
</dbReference>